<protein>
    <recommendedName>
        <fullName evidence="1">RNA-dependent RNA polymerase</fullName>
        <ecNumber evidence="1">2.7.7.48</ecNumber>
    </recommendedName>
</protein>
<dbReference type="GO" id="GO:0031380">
    <property type="term" value="C:nuclear RNA-directed RNA polymerase complex"/>
    <property type="evidence" value="ECO:0007669"/>
    <property type="project" value="TreeGrafter"/>
</dbReference>
<gene>
    <name evidence="4" type="primary">RDR6</name>
    <name evidence="4" type="ORF">AVEN_203842_1</name>
</gene>
<dbReference type="GO" id="GO:0003968">
    <property type="term" value="F:RNA-directed RNA polymerase activity"/>
    <property type="evidence" value="ECO:0007669"/>
    <property type="project" value="UniProtKB-KW"/>
</dbReference>
<dbReference type="GO" id="GO:0030422">
    <property type="term" value="P:siRNA processing"/>
    <property type="evidence" value="ECO:0007669"/>
    <property type="project" value="TreeGrafter"/>
</dbReference>
<comment type="caution">
    <text evidence="4">The sequence shown here is derived from an EMBL/GenBank/DDBJ whole genome shotgun (WGS) entry which is preliminary data.</text>
</comment>
<dbReference type="EC" id="2.7.7.48" evidence="1"/>
<keyword evidence="5" id="KW-1185">Reference proteome</keyword>
<evidence type="ECO:0000313" key="4">
    <source>
        <dbReference type="EMBL" id="GBN77031.1"/>
    </source>
</evidence>
<accession>A0A4Y2RMZ7</accession>
<organism evidence="4 5">
    <name type="scientific">Araneus ventricosus</name>
    <name type="common">Orbweaver spider</name>
    <name type="synonym">Epeira ventricosa</name>
    <dbReference type="NCBI Taxonomy" id="182803"/>
    <lineage>
        <taxon>Eukaryota</taxon>
        <taxon>Metazoa</taxon>
        <taxon>Ecdysozoa</taxon>
        <taxon>Arthropoda</taxon>
        <taxon>Chelicerata</taxon>
        <taxon>Arachnida</taxon>
        <taxon>Araneae</taxon>
        <taxon>Araneomorphae</taxon>
        <taxon>Entelegynae</taxon>
        <taxon>Araneoidea</taxon>
        <taxon>Araneidae</taxon>
        <taxon>Araneus</taxon>
    </lineage>
</organism>
<keyword evidence="1 4" id="KW-0696">RNA-directed RNA polymerase</keyword>
<dbReference type="EMBL" id="BGPR01017703">
    <property type="protein sequence ID" value="GBN77031.1"/>
    <property type="molecule type" value="Genomic_DNA"/>
</dbReference>
<keyword evidence="1" id="KW-0548">Nucleotidyltransferase</keyword>
<feature type="coiled-coil region" evidence="2">
    <location>
        <begin position="348"/>
        <end position="383"/>
    </location>
</feature>
<comment type="catalytic activity">
    <reaction evidence="1">
        <text>RNA(n) + a ribonucleoside 5'-triphosphate = RNA(n+1) + diphosphate</text>
        <dbReference type="Rhea" id="RHEA:21248"/>
        <dbReference type="Rhea" id="RHEA-COMP:14527"/>
        <dbReference type="Rhea" id="RHEA-COMP:17342"/>
        <dbReference type="ChEBI" id="CHEBI:33019"/>
        <dbReference type="ChEBI" id="CHEBI:61557"/>
        <dbReference type="ChEBI" id="CHEBI:140395"/>
        <dbReference type="EC" id="2.7.7.48"/>
    </reaction>
</comment>
<name>A0A4Y2RMZ7_ARAVE</name>
<dbReference type="PANTHER" id="PTHR23079">
    <property type="entry name" value="RNA-DEPENDENT RNA POLYMERASE"/>
    <property type="match status" value="1"/>
</dbReference>
<feature type="domain" description="RDRP core" evidence="3">
    <location>
        <begin position="484"/>
        <end position="859"/>
    </location>
</feature>
<dbReference type="OrthoDB" id="6435692at2759"/>
<proteinExistence type="inferred from homology"/>
<dbReference type="Pfam" id="PF05183">
    <property type="entry name" value="RdRP"/>
    <property type="match status" value="1"/>
</dbReference>
<dbReference type="InterPro" id="IPR007855">
    <property type="entry name" value="RDRP"/>
</dbReference>
<keyword evidence="1" id="KW-0808">Transferase</keyword>
<keyword evidence="1" id="KW-0694">RNA-binding</keyword>
<comment type="similarity">
    <text evidence="1">Belongs to the RdRP family.</text>
</comment>
<reference evidence="4 5" key="1">
    <citation type="journal article" date="2019" name="Sci. Rep.">
        <title>Orb-weaving spider Araneus ventricosus genome elucidates the spidroin gene catalogue.</title>
        <authorList>
            <person name="Kono N."/>
            <person name="Nakamura H."/>
            <person name="Ohtoshi R."/>
            <person name="Moran D.A.P."/>
            <person name="Shinohara A."/>
            <person name="Yoshida Y."/>
            <person name="Fujiwara M."/>
            <person name="Mori M."/>
            <person name="Tomita M."/>
            <person name="Arakawa K."/>
        </authorList>
    </citation>
    <scope>NUCLEOTIDE SEQUENCE [LARGE SCALE GENOMIC DNA]</scope>
</reference>
<sequence>MADQTLNLEFLWMLNREDSLEVNKILEASSGENSLKPSGPLLKFEKDLSRFCGSPIFIKSCKKRVEFVESNNQENEKKSKNEYSLFHLEFLFHIFCSIDLEKNSKDDFRRFVNLFCSTKHGNLASDVYLRSTSVPFTIENNLSTKTRAIDVTKFSLGNFVGLNKFYQRFDSKVSVEKDKYEITQVKLLLLHDYKKLILYFLVGKNRPVKRRNATTHSWYKFELQYSSIYSIVISKADGLTLYLRMLLPPLMYSIIQDENEDEDCLPFYEIDHTTSWSRTVDLYDNCPPYLKKEFSMNTVLKLDFKKEDYDFVFQLMTYCKSIQLFFAPVSVIKSSIPPVTLTFALNSKSDEKNQKKGVEKKKKEAEEKQKKEVEEKQIKAEFEYFYALQCLLTHSFEINDQLVTRQEGDLAKSFFQEKSKENPSALSRALYQIFESITKRNVVIFMECLKYLYECFKKEEPKLVIEDFSTEKNSHLLLIKRSILTPTHMILLPPQPTLKSRALRDCEFDYSLRISIRDVNMDFIHFSTKAYGSDSMERQRKFFNDHYRGALLKGFSIGKRNYKYIGSSTSQLKGHGLWFYAQDTKGRTSDDLRKQFGSLEKIRFVPKYMARMGQTFSQSIGCIEVPQHWTNVKDPDDDIEGEVITEFLTFHEEKVKKKFLKEEQNEEDDEKNEVEEKSTEKVDRYNFSDGIGRISPELAEEVYKALDVVDQRPSAVQIRYAGCKGMLVVDPRLKGKEILFRKSMKKFDSDHNSLEILKFSEKRSCFLNRPFITILEQLGVIKEVFLKLQKEMIQIFLKLQKEMIQKHISSLFHEYEAYEFLNCHSLLRFDFFKMYNEGICFTEDPLFRSMIYALFQKQLGM</sequence>
<dbReference type="GO" id="GO:0003723">
    <property type="term" value="F:RNA binding"/>
    <property type="evidence" value="ECO:0007669"/>
    <property type="project" value="UniProtKB-KW"/>
</dbReference>
<dbReference type="AlphaFoldDB" id="A0A4Y2RMZ7"/>
<evidence type="ECO:0000256" key="1">
    <source>
        <dbReference type="RuleBase" id="RU363098"/>
    </source>
</evidence>
<evidence type="ECO:0000259" key="3">
    <source>
        <dbReference type="Pfam" id="PF05183"/>
    </source>
</evidence>
<keyword evidence="2" id="KW-0175">Coiled coil</keyword>
<evidence type="ECO:0000313" key="5">
    <source>
        <dbReference type="Proteomes" id="UP000499080"/>
    </source>
</evidence>
<dbReference type="Proteomes" id="UP000499080">
    <property type="component" value="Unassembled WGS sequence"/>
</dbReference>
<dbReference type="InterPro" id="IPR057596">
    <property type="entry name" value="RDRP_core"/>
</dbReference>
<dbReference type="PANTHER" id="PTHR23079:SF55">
    <property type="entry name" value="RNA-DIRECTED RNA POLYMERASE"/>
    <property type="match status" value="1"/>
</dbReference>
<evidence type="ECO:0000256" key="2">
    <source>
        <dbReference type="SAM" id="Coils"/>
    </source>
</evidence>